<evidence type="ECO:0000313" key="3">
    <source>
        <dbReference type="Proteomes" id="UP001527882"/>
    </source>
</evidence>
<reference evidence="2 3" key="1">
    <citation type="submission" date="2022-12" db="EMBL/GenBank/DDBJ databases">
        <title>Draft genome sequence of Paenibacillus sp. dW9.</title>
        <authorList>
            <person name="Choi E.-W."/>
            <person name="Kim D.-U."/>
        </authorList>
    </citation>
    <scope>NUCLEOTIDE SEQUENCE [LARGE SCALE GENOMIC DNA]</scope>
    <source>
        <strain evidence="3">dW9</strain>
    </source>
</reference>
<dbReference type="Proteomes" id="UP001527882">
    <property type="component" value="Unassembled WGS sequence"/>
</dbReference>
<feature type="region of interest" description="Disordered" evidence="1">
    <location>
        <begin position="32"/>
        <end position="56"/>
    </location>
</feature>
<accession>A0ABT4QD30</accession>
<dbReference type="EMBL" id="JAQAGZ010000013">
    <property type="protein sequence ID" value="MCZ8514793.1"/>
    <property type="molecule type" value="Genomic_DNA"/>
</dbReference>
<keyword evidence="3" id="KW-1185">Reference proteome</keyword>
<dbReference type="RefSeq" id="WP_269883310.1">
    <property type="nucleotide sequence ID" value="NZ_JAQAGZ010000013.1"/>
</dbReference>
<proteinExistence type="predicted"/>
<gene>
    <name evidence="2" type="ORF">O9H85_20690</name>
</gene>
<evidence type="ECO:0000313" key="2">
    <source>
        <dbReference type="EMBL" id="MCZ8514793.1"/>
    </source>
</evidence>
<sequence length="56" mass="6217">MITCDRCGRVNGRGAKGDSWICGDCRMKPIPESHEEREQSESSAEHSITRDSRPGP</sequence>
<name>A0ABT4QD30_9BACL</name>
<comment type="caution">
    <text evidence="2">The sequence shown here is derived from an EMBL/GenBank/DDBJ whole genome shotgun (WGS) entry which is preliminary data.</text>
</comment>
<evidence type="ECO:0000256" key="1">
    <source>
        <dbReference type="SAM" id="MobiDB-lite"/>
    </source>
</evidence>
<organism evidence="2 3">
    <name type="scientific">Paenibacillus gyeongsangnamensis</name>
    <dbReference type="NCBI Taxonomy" id="3388067"/>
    <lineage>
        <taxon>Bacteria</taxon>
        <taxon>Bacillati</taxon>
        <taxon>Bacillota</taxon>
        <taxon>Bacilli</taxon>
        <taxon>Bacillales</taxon>
        <taxon>Paenibacillaceae</taxon>
        <taxon>Paenibacillus</taxon>
    </lineage>
</organism>
<protein>
    <submittedName>
        <fullName evidence="2">Uncharacterized protein</fullName>
    </submittedName>
</protein>